<evidence type="ECO:0000256" key="4">
    <source>
        <dbReference type="SAM" id="MobiDB-lite"/>
    </source>
</evidence>
<dbReference type="InterPro" id="IPR012923">
    <property type="entry name" value="Csm3"/>
</dbReference>
<dbReference type="Proteomes" id="UP000604046">
    <property type="component" value="Unassembled WGS sequence"/>
</dbReference>
<dbReference type="PANTHER" id="PTHR11006">
    <property type="entry name" value="PROTEIN ARGININE N-METHYLTRANSFERASE"/>
    <property type="match status" value="1"/>
</dbReference>
<dbReference type="GO" id="GO:0006974">
    <property type="term" value="P:DNA damage response"/>
    <property type="evidence" value="ECO:0007669"/>
    <property type="project" value="InterPro"/>
</dbReference>
<dbReference type="EMBL" id="CAJNDS010001957">
    <property type="protein sequence ID" value="CAE7292539.1"/>
    <property type="molecule type" value="Genomic_DNA"/>
</dbReference>
<organism evidence="7 8">
    <name type="scientific">Symbiodinium natans</name>
    <dbReference type="NCBI Taxonomy" id="878477"/>
    <lineage>
        <taxon>Eukaryota</taxon>
        <taxon>Sar</taxon>
        <taxon>Alveolata</taxon>
        <taxon>Dinophyceae</taxon>
        <taxon>Suessiales</taxon>
        <taxon>Symbiodiniaceae</taxon>
        <taxon>Symbiodinium</taxon>
    </lineage>
</organism>
<evidence type="ECO:0000259" key="6">
    <source>
        <dbReference type="Pfam" id="PF22528"/>
    </source>
</evidence>
<feature type="domain" description="Chromosome segregation in meiosis protein 3" evidence="5">
    <location>
        <begin position="18"/>
        <end position="82"/>
    </location>
</feature>
<dbReference type="CDD" id="cd02440">
    <property type="entry name" value="AdoMet_MTases"/>
    <property type="match status" value="1"/>
</dbReference>
<protein>
    <submittedName>
        <fullName evidence="7">Art7 protein</fullName>
    </submittedName>
</protein>
<gene>
    <name evidence="7" type="primary">Art7</name>
    <name evidence="7" type="ORF">SNAT2548_LOCUS15423</name>
</gene>
<feature type="domain" description="Protein arginine N-methyltransferase" evidence="6">
    <location>
        <begin position="694"/>
        <end position="796"/>
    </location>
</feature>
<accession>A0A812NHI3</accession>
<feature type="region of interest" description="Disordered" evidence="4">
    <location>
        <begin position="116"/>
        <end position="136"/>
    </location>
</feature>
<keyword evidence="1" id="KW-0489">Methyltransferase</keyword>
<reference evidence="7" key="1">
    <citation type="submission" date="2021-02" db="EMBL/GenBank/DDBJ databases">
        <authorList>
            <person name="Dougan E. K."/>
            <person name="Rhodes N."/>
            <person name="Thang M."/>
            <person name="Chan C."/>
        </authorList>
    </citation>
    <scope>NUCLEOTIDE SEQUENCE</scope>
</reference>
<proteinExistence type="predicted"/>
<dbReference type="Pfam" id="PF07962">
    <property type="entry name" value="Swi3"/>
    <property type="match status" value="1"/>
</dbReference>
<evidence type="ECO:0000313" key="7">
    <source>
        <dbReference type="EMBL" id="CAE7292539.1"/>
    </source>
</evidence>
<dbReference type="OrthoDB" id="412876at2759"/>
<dbReference type="InterPro" id="IPR055135">
    <property type="entry name" value="PRMT_dom"/>
</dbReference>
<evidence type="ECO:0000256" key="2">
    <source>
        <dbReference type="ARBA" id="ARBA00022679"/>
    </source>
</evidence>
<dbReference type="InterPro" id="IPR025799">
    <property type="entry name" value="Arg_MeTrfase"/>
</dbReference>
<keyword evidence="8" id="KW-1185">Reference proteome</keyword>
<feature type="region of interest" description="Disordered" evidence="4">
    <location>
        <begin position="366"/>
        <end position="448"/>
    </location>
</feature>
<name>A0A812NHI3_9DINO</name>
<keyword evidence="2" id="KW-0808">Transferase</keyword>
<dbReference type="GO" id="GO:0042054">
    <property type="term" value="F:histone methyltransferase activity"/>
    <property type="evidence" value="ECO:0007669"/>
    <property type="project" value="TreeGrafter"/>
</dbReference>
<feature type="compositionally biased region" description="Low complexity" evidence="4">
    <location>
        <begin position="372"/>
        <end position="411"/>
    </location>
</feature>
<dbReference type="GO" id="GO:0016274">
    <property type="term" value="F:protein-arginine N-methyltransferase activity"/>
    <property type="evidence" value="ECO:0007669"/>
    <property type="project" value="InterPro"/>
</dbReference>
<sequence length="1186" mass="132167">MENVKEEAVNPPRARKPKLTHRHFFEETGLKKVIGDCSKIKFKGEGHEFEDLKVLMATYKKWFKEVYPFEDNFEDLIWKSRAVLDKKEQDDKGLVSNPKDELHELRLWYKTSANQVSKPMEEEAGHRQLDPETAKRVAENRARALERKRQREEAMEREAQAAAAAQAAQTAPDFFEARRKMMQGAEFSAPVAPTVRTLSPAMARYRRPAAYQSEALRALIGKRGRLPGQRVAVAGKPSLAEQVSGVTCYPLRSFANAEQLVAATESRLRLVRGWAVYERGDRPGHFVAERYWWNSHPDGQWVDLTPRPEGLEELLLVEAPGSEKPRGSLTAQQAAFAQRLLAWRFPKLAANMAPAVASAAARPVKSVEPSRQAQPAQPAQPAQAAKPAQAAQPAKPAQAAQPAQPASQPAKVLDYSKWSNIVDSDEEEAPQRREDDADVGVKDLAEGRKKKPVLPVPDFLQGSTAGGGGTNCLTSLLKMLDSDEKKEDHAHSLAQVFGRSFHSAMLDRPRQSFYKRGLDSLDKGTFVVMLGLGSVLPLLHAAKRGFSGLLLETSNKLAEVAEHLLKANNLTFPVAVVKEGLDNEAAVQDTISRQVPKVATACVVTERMAHDLLSNGIVPACVTVHQALRKRGVTSIRHLPKTVELLAAPAEIRSERLLDFDLRPFNTLRHTSSNPKADFWWWPVRMESQPNTHCALLGPAKTLCGFDFERSPEIALDEVRRPMKLQADQRGRCNCVAVWWVARFGDEEYSTRPDLESARRSERSERSEWKQAIHYLAGETSMFNGDVIDLLVSITPRFTFRMRQESPMSVEVPIWVQAPTSTKFSATLPILPYHFLMMTDMERAQVYQRSIRDAVQSQRKKLGRRPRVLDAGSGIGLLGMMAALEGAEVWLCEAVPLMRQTCREVVAANAALITEKRGLVNLLPPMMSTRLVVGEDVEEKFDIVVSEVMDLWCLGEGIIPTMRHAHKKLLAETGVMLPGRLQIFVQPLELSLWGQAERENGVDLQAMGKHFRSKFSAVRIDQFPGRYLTEEPIAALEVNLACVPAQPGEGEPNVENDVKLCIRMGGKAALRAKISSVKVDHSGMLSGYGIWWSADLGNGHEVTSNPSNAQRSWKQLIRWLDAPRFVSAGDDIQVLACYNDHQVNVEDIYLPREMVDKYQEELLAAQAAKGAMPGHATEEEELVEVD</sequence>
<keyword evidence="3" id="KW-0949">S-adenosyl-L-methionine</keyword>
<dbReference type="Gene3D" id="3.40.50.150">
    <property type="entry name" value="Vaccinia Virus protein VP39"/>
    <property type="match status" value="2"/>
</dbReference>
<feature type="compositionally biased region" description="Basic and acidic residues" evidence="4">
    <location>
        <begin position="429"/>
        <end position="447"/>
    </location>
</feature>
<dbReference type="Pfam" id="PF22528">
    <property type="entry name" value="PRMT_C"/>
    <property type="match status" value="1"/>
</dbReference>
<dbReference type="PANTHER" id="PTHR11006:SF4">
    <property type="entry name" value="PROTEIN ARGININE N-METHYLTRANSFERASE 7"/>
    <property type="match status" value="1"/>
</dbReference>
<dbReference type="GO" id="GO:0005634">
    <property type="term" value="C:nucleus"/>
    <property type="evidence" value="ECO:0007669"/>
    <property type="project" value="InterPro"/>
</dbReference>
<comment type="caution">
    <text evidence="7">The sequence shown here is derived from an EMBL/GenBank/DDBJ whole genome shotgun (WGS) entry which is preliminary data.</text>
</comment>
<evidence type="ECO:0000256" key="1">
    <source>
        <dbReference type="ARBA" id="ARBA00022603"/>
    </source>
</evidence>
<dbReference type="InterPro" id="IPR029063">
    <property type="entry name" value="SAM-dependent_MTases_sf"/>
</dbReference>
<evidence type="ECO:0000313" key="8">
    <source>
        <dbReference type="Proteomes" id="UP000604046"/>
    </source>
</evidence>
<feature type="compositionally biased region" description="Basic and acidic residues" evidence="4">
    <location>
        <begin position="119"/>
        <end position="136"/>
    </location>
</feature>
<dbReference type="AlphaFoldDB" id="A0A812NHI3"/>
<dbReference type="Gene3D" id="2.70.160.11">
    <property type="entry name" value="Hnrnp arginine n-methyltransferase1"/>
    <property type="match status" value="2"/>
</dbReference>
<dbReference type="GO" id="GO:0031297">
    <property type="term" value="P:replication fork processing"/>
    <property type="evidence" value="ECO:0007669"/>
    <property type="project" value="InterPro"/>
</dbReference>
<dbReference type="SUPFAM" id="SSF53335">
    <property type="entry name" value="S-adenosyl-L-methionine-dependent methyltransferases"/>
    <property type="match status" value="2"/>
</dbReference>
<evidence type="ECO:0000259" key="5">
    <source>
        <dbReference type="Pfam" id="PF07962"/>
    </source>
</evidence>
<evidence type="ECO:0000256" key="3">
    <source>
        <dbReference type="ARBA" id="ARBA00022691"/>
    </source>
</evidence>